<dbReference type="EnsemblPlants" id="Kaladp1324s0026.1.v1.1">
    <property type="protein sequence ID" value="Kaladp1324s0026.1.v1.1"/>
    <property type="gene ID" value="Kaladp1324s0026.v1.1"/>
</dbReference>
<dbReference type="OMA" id="NCRPSYA"/>
<dbReference type="InterPro" id="IPR011528">
    <property type="entry name" value="NERD"/>
</dbReference>
<dbReference type="PANTHER" id="PTHR35287">
    <property type="entry name" value="SI:ZFOS-911D5.4"/>
    <property type="match status" value="1"/>
</dbReference>
<name>A0A7N0VNA6_KALFE</name>
<dbReference type="AlphaFoldDB" id="A0A7N0VNA6"/>
<reference evidence="2" key="1">
    <citation type="submission" date="2021-01" db="UniProtKB">
        <authorList>
            <consortium name="EnsemblPlants"/>
        </authorList>
    </citation>
    <scope>IDENTIFICATION</scope>
</reference>
<organism evidence="2 3">
    <name type="scientific">Kalanchoe fedtschenkoi</name>
    <name type="common">Lavender scallops</name>
    <name type="synonym">South American air plant</name>
    <dbReference type="NCBI Taxonomy" id="63787"/>
    <lineage>
        <taxon>Eukaryota</taxon>
        <taxon>Viridiplantae</taxon>
        <taxon>Streptophyta</taxon>
        <taxon>Embryophyta</taxon>
        <taxon>Tracheophyta</taxon>
        <taxon>Spermatophyta</taxon>
        <taxon>Magnoliopsida</taxon>
        <taxon>eudicotyledons</taxon>
        <taxon>Gunneridae</taxon>
        <taxon>Pentapetalae</taxon>
        <taxon>Saxifragales</taxon>
        <taxon>Crassulaceae</taxon>
        <taxon>Kalanchoe</taxon>
    </lineage>
</organism>
<dbReference type="EnsemblPlants" id="Kaladp1324s0026.3.v1.1">
    <property type="protein sequence ID" value="Kaladp1324s0026.3.v1.1"/>
    <property type="gene ID" value="Kaladp1324s0026.v1.1"/>
</dbReference>
<dbReference type="PANTHER" id="PTHR35287:SF1">
    <property type="entry name" value="SI:ZFOS-911D5.4"/>
    <property type="match status" value="1"/>
</dbReference>
<dbReference type="Proteomes" id="UP000594263">
    <property type="component" value="Unplaced"/>
</dbReference>
<dbReference type="Gramene" id="Kaladp1324s0026.2.v1.1">
    <property type="protein sequence ID" value="Kaladp1324s0026.2.v1.1"/>
    <property type="gene ID" value="Kaladp1324s0026.v1.1"/>
</dbReference>
<evidence type="ECO:0000313" key="3">
    <source>
        <dbReference type="Proteomes" id="UP000594263"/>
    </source>
</evidence>
<dbReference type="Gramene" id="Kaladp1324s0026.1.v1.1">
    <property type="protein sequence ID" value="Kaladp1324s0026.1.v1.1"/>
    <property type="gene ID" value="Kaladp1324s0026.v1.1"/>
</dbReference>
<dbReference type="Gramene" id="Kaladp1324s0026.3.v1.1">
    <property type="protein sequence ID" value="Kaladp1324s0026.3.v1.1"/>
    <property type="gene ID" value="Kaladp1324s0026.v1.1"/>
</dbReference>
<accession>A0A7N0VNA6</accession>
<feature type="domain" description="NERD" evidence="1">
    <location>
        <begin position="31"/>
        <end position="148"/>
    </location>
</feature>
<evidence type="ECO:0000259" key="1">
    <source>
        <dbReference type="PROSITE" id="PS50965"/>
    </source>
</evidence>
<dbReference type="Pfam" id="PF08378">
    <property type="entry name" value="NERD"/>
    <property type="match status" value="1"/>
</dbReference>
<evidence type="ECO:0000313" key="2">
    <source>
        <dbReference type="EnsemblPlants" id="Kaladp1324s0026.2.v1.1"/>
    </source>
</evidence>
<sequence>MWVEIVCGFIVYQLFKRFLYSGDDVLDVETSDANALFLVANRVEKLFGGKAYTGLQIPDADAGTRQNIDIVLVTKGEAVVISVKNFSGFASIDRDGSWVCEGTSRHKTERHPDPVTETKNKIAILESYLEQRGVALPEGYLSYKVVIPNPKFRIIHSNYFPPEVITYDDWTQLKPESKGLFSGWIKGALRGGKKEMEESISQKLEYVLGTAPSWDRLELKGNKHILGEFLEFKGKQEDVLALRVIKRSKINRIVVQKTSMLGFAPSRLQILYSPRDYRSDGASASEWKELHVRSSTEILFQPQNSPKVSKFKLSSTVSLILSA</sequence>
<dbReference type="PROSITE" id="PS50965">
    <property type="entry name" value="NERD"/>
    <property type="match status" value="1"/>
</dbReference>
<proteinExistence type="predicted"/>
<protein>
    <recommendedName>
        <fullName evidence="1">NERD domain-containing protein</fullName>
    </recommendedName>
</protein>
<keyword evidence="3" id="KW-1185">Reference proteome</keyword>
<dbReference type="EnsemblPlants" id="Kaladp1324s0026.2.v1.1">
    <property type="protein sequence ID" value="Kaladp1324s0026.2.v1.1"/>
    <property type="gene ID" value="Kaladp1324s0026.v1.1"/>
</dbReference>